<evidence type="ECO:0000313" key="1">
    <source>
        <dbReference type="EMBL" id="RBP41661.1"/>
    </source>
</evidence>
<comment type="caution">
    <text evidence="1">The sequence shown here is derived from an EMBL/GenBank/DDBJ whole genome shotgun (WGS) entry which is preliminary data.</text>
</comment>
<sequence>MRFGRQSLLLPLIVFFWVCVTIADMEKTSFDGLAGIIDCVIEQPETAPRGWALVLHPHPLHGGARDNKIVTTIARACLQDGLVAVRPNFRGVGESQGQFDKAVGETHDMRELVRQFVQRYPEAAAGKWVLAGFSFGTSVAAQLYSIMEEERRNAAGAAPKAGQAGVQSDSGAHPVPDALILVGSAVERFKFRDIAVPEDTLLVHGEVDEVVPLSEAMDFARSHGLPLTIVPDGSHFFHGKLIMLRKLVQDRLLALWA</sequence>
<organism evidence="1 2">
    <name type="scientific">Eoetvoesiella caeni</name>
    <dbReference type="NCBI Taxonomy" id="645616"/>
    <lineage>
        <taxon>Bacteria</taxon>
        <taxon>Pseudomonadati</taxon>
        <taxon>Pseudomonadota</taxon>
        <taxon>Betaproteobacteria</taxon>
        <taxon>Burkholderiales</taxon>
        <taxon>Alcaligenaceae</taxon>
        <taxon>Eoetvoesiella</taxon>
    </lineage>
</organism>
<dbReference type="PANTHER" id="PTHR42103:SF2">
    <property type="entry name" value="AB HYDROLASE-1 DOMAIN-CONTAINING PROTEIN"/>
    <property type="match status" value="1"/>
</dbReference>
<accession>A0A366HHP6</accession>
<evidence type="ECO:0008006" key="3">
    <source>
        <dbReference type="Google" id="ProtNLM"/>
    </source>
</evidence>
<reference evidence="1 2" key="1">
    <citation type="submission" date="2018-06" db="EMBL/GenBank/DDBJ databases">
        <title>Genomic Encyclopedia of Type Strains, Phase IV (KMG-IV): sequencing the most valuable type-strain genomes for metagenomic binning, comparative biology and taxonomic classification.</title>
        <authorList>
            <person name="Goeker M."/>
        </authorList>
    </citation>
    <scope>NUCLEOTIDE SEQUENCE [LARGE SCALE GENOMIC DNA]</scope>
    <source>
        <strain evidence="1 2">DSM 25520</strain>
    </source>
</reference>
<name>A0A366HHP6_9BURK</name>
<proteinExistence type="predicted"/>
<dbReference type="InterPro" id="IPR029058">
    <property type="entry name" value="AB_hydrolase_fold"/>
</dbReference>
<dbReference type="SUPFAM" id="SSF53474">
    <property type="entry name" value="alpha/beta-Hydrolases"/>
    <property type="match status" value="1"/>
</dbReference>
<dbReference type="PANTHER" id="PTHR42103">
    <property type="entry name" value="ALPHA/BETA-HYDROLASES SUPERFAMILY PROTEIN"/>
    <property type="match status" value="1"/>
</dbReference>
<dbReference type="AlphaFoldDB" id="A0A366HHP6"/>
<gene>
    <name evidence="1" type="ORF">DFR37_10240</name>
</gene>
<evidence type="ECO:0000313" key="2">
    <source>
        <dbReference type="Proteomes" id="UP000253628"/>
    </source>
</evidence>
<dbReference type="Gene3D" id="3.40.50.1820">
    <property type="entry name" value="alpha/beta hydrolase"/>
    <property type="match status" value="1"/>
</dbReference>
<keyword evidence="2" id="KW-1185">Reference proteome</keyword>
<protein>
    <recommendedName>
        <fullName evidence="3">Serine aminopeptidase S33 domain-containing protein</fullName>
    </recommendedName>
</protein>
<dbReference type="EMBL" id="QNRQ01000002">
    <property type="protein sequence ID" value="RBP41661.1"/>
    <property type="molecule type" value="Genomic_DNA"/>
</dbReference>
<dbReference type="Proteomes" id="UP000253628">
    <property type="component" value="Unassembled WGS sequence"/>
</dbReference>